<dbReference type="AlphaFoldDB" id="A0A978UVJ9"/>
<evidence type="ECO:0000313" key="7">
    <source>
        <dbReference type="EMBL" id="KAH7518899.1"/>
    </source>
</evidence>
<reference evidence="7" key="1">
    <citation type="journal article" date="2021" name="Front. Plant Sci.">
        <title>Chromosome-Scale Genome Assembly for Chinese Sour Jujube and Insights Into Its Genome Evolution and Domestication Signature.</title>
        <authorList>
            <person name="Shen L.-Y."/>
            <person name="Luo H."/>
            <person name="Wang X.-L."/>
            <person name="Wang X.-M."/>
            <person name="Qiu X.-J."/>
            <person name="Liu H."/>
            <person name="Zhou S.-S."/>
            <person name="Jia K.-H."/>
            <person name="Nie S."/>
            <person name="Bao Y.-T."/>
            <person name="Zhang R.-G."/>
            <person name="Yun Q.-Z."/>
            <person name="Chai Y.-H."/>
            <person name="Lu J.-Y."/>
            <person name="Li Y."/>
            <person name="Zhao S.-W."/>
            <person name="Mao J.-F."/>
            <person name="Jia S.-G."/>
            <person name="Mao Y.-M."/>
        </authorList>
    </citation>
    <scope>NUCLEOTIDE SEQUENCE</scope>
    <source>
        <strain evidence="7">AT0</strain>
        <tissue evidence="7">Leaf</tissue>
    </source>
</reference>
<dbReference type="PANTHER" id="PTHR31265:SF28">
    <property type="entry name" value="EMB|CAB87702.1"/>
    <property type="match status" value="1"/>
</dbReference>
<dbReference type="InterPro" id="IPR006946">
    <property type="entry name" value="DGR2-like_dom"/>
</dbReference>
<evidence type="ECO:0000313" key="8">
    <source>
        <dbReference type="Proteomes" id="UP000813462"/>
    </source>
</evidence>
<name>A0A978UVJ9_ZIZJJ</name>
<keyword evidence="4" id="KW-0732">Signal</keyword>
<dbReference type="EMBL" id="JAEACU010000009">
    <property type="protein sequence ID" value="KAH7518899.1"/>
    <property type="molecule type" value="Genomic_DNA"/>
</dbReference>
<evidence type="ECO:0000256" key="1">
    <source>
        <dbReference type="ARBA" id="ARBA00004196"/>
    </source>
</evidence>
<feature type="domain" description="DUF642" evidence="6">
    <location>
        <begin position="3"/>
        <end position="56"/>
    </location>
</feature>
<gene>
    <name evidence="7" type="ORF">FEM48_Zijuj09G0220000</name>
</gene>
<feature type="domain" description="DUF642" evidence="6">
    <location>
        <begin position="142"/>
        <end position="228"/>
    </location>
</feature>
<protein>
    <recommendedName>
        <fullName evidence="6">DUF642 domain-containing protein</fullName>
    </recommendedName>
</protein>
<evidence type="ECO:0000256" key="4">
    <source>
        <dbReference type="ARBA" id="ARBA00022729"/>
    </source>
</evidence>
<dbReference type="InterPro" id="IPR052437">
    <property type="entry name" value="Pectin_Meth_Modulator"/>
</dbReference>
<dbReference type="PANTHER" id="PTHR31265">
    <property type="entry name" value="OS02G0527500 PROTEIN-RELATED"/>
    <property type="match status" value="1"/>
</dbReference>
<organism evidence="7 8">
    <name type="scientific">Ziziphus jujuba var. spinosa</name>
    <dbReference type="NCBI Taxonomy" id="714518"/>
    <lineage>
        <taxon>Eukaryota</taxon>
        <taxon>Viridiplantae</taxon>
        <taxon>Streptophyta</taxon>
        <taxon>Embryophyta</taxon>
        <taxon>Tracheophyta</taxon>
        <taxon>Spermatophyta</taxon>
        <taxon>Magnoliopsida</taxon>
        <taxon>eudicotyledons</taxon>
        <taxon>Gunneridae</taxon>
        <taxon>Pentapetalae</taxon>
        <taxon>rosids</taxon>
        <taxon>fabids</taxon>
        <taxon>Rosales</taxon>
        <taxon>Rhamnaceae</taxon>
        <taxon>Paliureae</taxon>
        <taxon>Ziziphus</taxon>
    </lineage>
</organism>
<accession>A0A978UVJ9</accession>
<comment type="caution">
    <text evidence="7">The sequence shown here is derived from an EMBL/GenBank/DDBJ whole genome shotgun (WGS) entry which is preliminary data.</text>
</comment>
<evidence type="ECO:0000259" key="6">
    <source>
        <dbReference type="Pfam" id="PF04862"/>
    </source>
</evidence>
<keyword evidence="5" id="KW-0325">Glycoprotein</keyword>
<dbReference type="GO" id="GO:0005576">
    <property type="term" value="C:extracellular region"/>
    <property type="evidence" value="ECO:0007669"/>
    <property type="project" value="UniProtKB-SubCell"/>
</dbReference>
<dbReference type="Proteomes" id="UP000813462">
    <property type="component" value="Unassembled WGS sequence"/>
</dbReference>
<evidence type="ECO:0000256" key="3">
    <source>
        <dbReference type="ARBA" id="ARBA00022525"/>
    </source>
</evidence>
<keyword evidence="3" id="KW-0964">Secreted</keyword>
<sequence length="254" mass="27565">MALQENGHAIQLGEDGMINQTFIADMDYTHYLLTFTIVPGGQNCSSNSDIVVAAPDGSWDEEEPISLVLQSQTAESNSSFICWLVIDNLLLKSIPKIVQGNENLLLNEGFEFGAELLNDSTEGILIDPASSPVQSPLQGCPQRGSTYDLEFKLGDANNSCVKDFIVAAQAGSTVKNFTLRSNGTGSSKDFLMKFKADLSVTLISFLSYTTSQTEDGMFCGPVIDDVVLHASLGLKLEMRLHFVISLYLVATLCF</sequence>
<evidence type="ECO:0000256" key="2">
    <source>
        <dbReference type="ARBA" id="ARBA00004613"/>
    </source>
</evidence>
<evidence type="ECO:0000256" key="5">
    <source>
        <dbReference type="ARBA" id="ARBA00023180"/>
    </source>
</evidence>
<comment type="subcellular location">
    <subcellularLocation>
        <location evidence="1">Cell envelope</location>
    </subcellularLocation>
    <subcellularLocation>
        <location evidence="2">Secreted</location>
    </subcellularLocation>
</comment>
<dbReference type="Pfam" id="PF04862">
    <property type="entry name" value="DUF642"/>
    <property type="match status" value="2"/>
</dbReference>
<proteinExistence type="predicted"/>